<keyword evidence="3" id="KW-1185">Reference proteome</keyword>
<reference evidence="2" key="1">
    <citation type="journal article" date="2020" name="bioRxiv">
        <title>Chromosome-level reference genome of the European wasp spider Argiope bruennichi: a resource for studies on range expansion and evolutionary adaptation.</title>
        <authorList>
            <person name="Sheffer M.M."/>
            <person name="Hoppe A."/>
            <person name="Krehenwinkel H."/>
            <person name="Uhl G."/>
            <person name="Kuss A.W."/>
            <person name="Jensen L."/>
            <person name="Jensen C."/>
            <person name="Gillespie R.G."/>
            <person name="Hoff K.J."/>
            <person name="Prost S."/>
        </authorList>
    </citation>
    <scope>NUCLEOTIDE SEQUENCE</scope>
</reference>
<feature type="region of interest" description="Disordered" evidence="1">
    <location>
        <begin position="27"/>
        <end position="58"/>
    </location>
</feature>
<accession>A0A8T0FVY9</accession>
<protein>
    <submittedName>
        <fullName evidence="2">Uncharacterized protein</fullName>
    </submittedName>
</protein>
<comment type="caution">
    <text evidence="2">The sequence shown here is derived from an EMBL/GenBank/DDBJ whole genome shotgun (WGS) entry which is preliminary data.</text>
</comment>
<feature type="region of interest" description="Disordered" evidence="1">
    <location>
        <begin position="195"/>
        <end position="218"/>
    </location>
</feature>
<dbReference type="EMBL" id="JABXBU010000002">
    <property type="protein sequence ID" value="KAF8793819.1"/>
    <property type="molecule type" value="Genomic_DNA"/>
</dbReference>
<gene>
    <name evidence="2" type="ORF">HNY73_001857</name>
</gene>
<name>A0A8T0FVY9_ARGBR</name>
<evidence type="ECO:0000313" key="2">
    <source>
        <dbReference type="EMBL" id="KAF8793819.1"/>
    </source>
</evidence>
<evidence type="ECO:0000313" key="3">
    <source>
        <dbReference type="Proteomes" id="UP000807504"/>
    </source>
</evidence>
<reference evidence="2" key="2">
    <citation type="submission" date="2020-06" db="EMBL/GenBank/DDBJ databases">
        <authorList>
            <person name="Sheffer M."/>
        </authorList>
    </citation>
    <scope>NUCLEOTIDE SEQUENCE</scope>
</reference>
<feature type="compositionally biased region" description="Polar residues" evidence="1">
    <location>
        <begin position="203"/>
        <end position="218"/>
    </location>
</feature>
<sequence>MPSASGLLSPTSSFNLLSKRALGTLHKIESWPPRGNPAPEPHPNRCRARPDSYPPPAPSISFRREPLALCTITGIGGEPKSVKKLKSGDFLIETLSSSQTKSFLNAKTLLDIPISVTPHKSLNSVRGVISEPDLLNTSVSDILEAVPSFAKIVQQKKPIDTVEKFTQTDSDVTYVSLKKSVSTLTDDKICNVTRPPKKKKAQQDTSIHSNGNSANSNNVDFHTHLRATNKTNVQETMQSTVSYNSVSESMLTDNLLPDVQDAAESEDYIDYDPEESIDEDFIDDHHRRQPSTSRTVANSKFYPALKSKFMKKRRRKKS</sequence>
<evidence type="ECO:0000256" key="1">
    <source>
        <dbReference type="SAM" id="MobiDB-lite"/>
    </source>
</evidence>
<proteinExistence type="predicted"/>
<feature type="region of interest" description="Disordered" evidence="1">
    <location>
        <begin position="274"/>
        <end position="300"/>
    </location>
</feature>
<organism evidence="2 3">
    <name type="scientific">Argiope bruennichi</name>
    <name type="common">Wasp spider</name>
    <name type="synonym">Aranea bruennichi</name>
    <dbReference type="NCBI Taxonomy" id="94029"/>
    <lineage>
        <taxon>Eukaryota</taxon>
        <taxon>Metazoa</taxon>
        <taxon>Ecdysozoa</taxon>
        <taxon>Arthropoda</taxon>
        <taxon>Chelicerata</taxon>
        <taxon>Arachnida</taxon>
        <taxon>Araneae</taxon>
        <taxon>Araneomorphae</taxon>
        <taxon>Entelegynae</taxon>
        <taxon>Araneoidea</taxon>
        <taxon>Araneidae</taxon>
        <taxon>Argiope</taxon>
    </lineage>
</organism>
<dbReference type="AlphaFoldDB" id="A0A8T0FVY9"/>
<dbReference type="Proteomes" id="UP000807504">
    <property type="component" value="Unassembled WGS sequence"/>
</dbReference>